<reference evidence="18 19" key="1">
    <citation type="submission" date="2015-01" db="EMBL/GenBank/DDBJ databases">
        <title>Evolution of Trichinella species and genotypes.</title>
        <authorList>
            <person name="Korhonen P.K."/>
            <person name="Edoardo P."/>
            <person name="Giuseppe L.R."/>
            <person name="Gasser R.B."/>
        </authorList>
    </citation>
    <scope>NUCLEOTIDE SEQUENCE [LARGE SCALE GENOMIC DNA]</scope>
    <source>
        <strain evidence="18">ISS176</strain>
    </source>
</reference>
<evidence type="ECO:0000256" key="8">
    <source>
        <dbReference type="ARBA" id="ARBA00022842"/>
    </source>
</evidence>
<evidence type="ECO:0000256" key="10">
    <source>
        <dbReference type="ARBA" id="ARBA00023134"/>
    </source>
</evidence>
<dbReference type="SUPFAM" id="SSF50729">
    <property type="entry name" value="PH domain-like"/>
    <property type="match status" value="1"/>
</dbReference>
<feature type="region of interest" description="Disordered" evidence="14">
    <location>
        <begin position="197"/>
        <end position="217"/>
    </location>
</feature>
<feature type="compositionally biased region" description="Low complexity" evidence="14">
    <location>
        <begin position="204"/>
        <end position="217"/>
    </location>
</feature>
<keyword evidence="7" id="KW-0256">Endoplasmic reticulum</keyword>
<dbReference type="InterPro" id="IPR016698">
    <property type="entry name" value="Numb/numb-like"/>
</dbReference>
<dbReference type="Gene3D" id="2.30.29.30">
    <property type="entry name" value="Pleckstrin-homology domain (PH domain)/Phosphotyrosine-binding domain (PTB)"/>
    <property type="match status" value="1"/>
</dbReference>
<dbReference type="CDD" id="cd01268">
    <property type="entry name" value="PTB_Numb"/>
    <property type="match status" value="1"/>
</dbReference>
<dbReference type="InterPro" id="IPR036543">
    <property type="entry name" value="Guanylate-bd_C_sf"/>
</dbReference>
<organism evidence="18 19">
    <name type="scientific">Trichinella pseudospiralis</name>
    <name type="common">Parasitic roundworm</name>
    <dbReference type="NCBI Taxonomy" id="6337"/>
    <lineage>
        <taxon>Eukaryota</taxon>
        <taxon>Metazoa</taxon>
        <taxon>Ecdysozoa</taxon>
        <taxon>Nematoda</taxon>
        <taxon>Enoplea</taxon>
        <taxon>Dorylaimia</taxon>
        <taxon>Trichinellida</taxon>
        <taxon>Trichinellidae</taxon>
        <taxon>Trichinella</taxon>
    </lineage>
</organism>
<evidence type="ECO:0000256" key="6">
    <source>
        <dbReference type="ARBA" id="ARBA00022801"/>
    </source>
</evidence>
<evidence type="ECO:0000256" key="14">
    <source>
        <dbReference type="SAM" id="MobiDB-lite"/>
    </source>
</evidence>
<keyword evidence="2" id="KW-0217">Developmental protein</keyword>
<dbReference type="InterPro" id="IPR015894">
    <property type="entry name" value="Guanylate-bd_N"/>
</dbReference>
<protein>
    <submittedName>
        <fullName evidence="18">Atlastin</fullName>
    </submittedName>
</protein>
<keyword evidence="10" id="KW-0342">GTP-binding</keyword>
<evidence type="ECO:0000313" key="19">
    <source>
        <dbReference type="Proteomes" id="UP000054826"/>
    </source>
</evidence>
<dbReference type="Proteomes" id="UP000054826">
    <property type="component" value="Unassembled WGS sequence"/>
</dbReference>
<dbReference type="InterPro" id="IPR030386">
    <property type="entry name" value="G_GB1_RHD3_dom"/>
</dbReference>
<comment type="similarity">
    <text evidence="13">Belongs to the TRAFAC class dynamin-like GTPase superfamily. GB1/RHD3 GTPase family.</text>
</comment>
<evidence type="ECO:0000256" key="3">
    <source>
        <dbReference type="ARBA" id="ARBA00022553"/>
    </source>
</evidence>
<keyword evidence="6" id="KW-0378">Hydrolase</keyword>
<evidence type="ECO:0000256" key="13">
    <source>
        <dbReference type="PROSITE-ProRule" id="PRU01052"/>
    </source>
</evidence>
<dbReference type="GO" id="GO:0005789">
    <property type="term" value="C:endoplasmic reticulum membrane"/>
    <property type="evidence" value="ECO:0007669"/>
    <property type="project" value="UniProtKB-SubCell"/>
</dbReference>
<dbReference type="InterPro" id="IPR011993">
    <property type="entry name" value="PH-like_dom_sf"/>
</dbReference>
<dbReference type="PROSITE" id="PS01179">
    <property type="entry name" value="PID"/>
    <property type="match status" value="1"/>
</dbReference>
<evidence type="ECO:0000256" key="9">
    <source>
        <dbReference type="ARBA" id="ARBA00022989"/>
    </source>
</evidence>
<evidence type="ECO:0000256" key="7">
    <source>
        <dbReference type="ARBA" id="ARBA00022824"/>
    </source>
</evidence>
<dbReference type="Pfam" id="PF02263">
    <property type="entry name" value="GBP"/>
    <property type="match status" value="1"/>
</dbReference>
<dbReference type="PROSITE" id="PS51715">
    <property type="entry name" value="G_GB1_RHD3"/>
    <property type="match status" value="1"/>
</dbReference>
<evidence type="ECO:0000259" key="17">
    <source>
        <dbReference type="PROSITE" id="PS51715"/>
    </source>
</evidence>
<feature type="transmembrane region" description="Helical" evidence="15">
    <location>
        <begin position="1053"/>
        <end position="1073"/>
    </location>
</feature>
<sequence length="1150" mass="128829">MPFTRNARNEVLQFRSLNNFTKFVRRNMDRFRRSIIKAFRPNLNDDHPHFVQPDAWQADEIAVRSGTCCFNVKYLGSVEVYESRGMQVCEEAMKMLRSNRHQRAARGVLYVSGDGIRVVDVENKGLIVDQTIEKVSFCAPDRNHDRGFAYICREGTTRRWMCHGFHAIRESGERLSHAVGCAFAVCLERKQKRDRELSNVQMVSSSSSTTASGGNFTGTSTTSQAMLNGGSSTVCTDNIGKSSTAAVAASIITPAGAISDGKAAFQRQNFRYLSLRDRLYDPQNFKPAEPPPIKVVNCPHAIARPQPNRSLFERQSSVRLLASSPLDTGSFRRFNSLRLTTNPTPTNLPYFSSEISNKPIAEEESHTGADFTVACTAESTTTTAETLNKFDTVLSSWLAEPISESMSTKSAPMQTSISQPDFRQYRTLQPRSKGQEWLETIAEQAKAIREQREAENIKNSAAVAGSPTLSNVSRVSSTSPGWNDDLRRDCSRPVRPYEELHENPLASSKVSVCSTEDPFEVKWNSLDKSTLSTNPFIGTESPTKDTTGDESEMIASKTHIYDTTNDFSLKSTVSVNPLISSDVRCKDMLEENFITCKDGDYPLQVIGVDTVKHCFVLNDTVLEKLLLNPEIADKKVAVISVAGTFRRGKSFMLNFFLKYLKAQNSDWLGDRDSTLEGFSWRGGAERDTSGLLFWSKPFIVKLPGSKEEIVILLMDTQGAFDSQSTVKDCATIFALSTMLSSIQIYNLSQNIQEDDLQHLHLFTEYGRLALMDEDSKPFQSLYFLVRDWSFPYEAEYGFVGGERMLQKRLEVSENQHEELQQLRMHIRACFADVKCFLMPHPGLRVATSPTFRGQLSEIEPQFIEQLKQFVPYVLSPQNVVLKEIGGRTVTCRELLEYFRAYMKIFEGEDLPEPKSMLLASVVFIQLEATATAEANNLAAVSCCRATYCRGMEEKCGGDTPYLSSAMLEAEHVENRKVAIEQFKKTRKMGGELFSKVFLEKLEADIDECFDSYQKVNNGKQLFSSFRTPIAMIITLAVLYIFQQVFLFTGLSCFASLCSTAVGLIFITVITWCYSRSTGNLREISQSIDELADNLWQNFLVPSSGMAVNAGMKQAFISNLNLFGGTAASRTNNDNATTNSVHKSRKRSDKK</sequence>
<keyword evidence="5" id="KW-0547">Nucleotide-binding</keyword>
<feature type="domain" description="PID" evidence="16">
    <location>
        <begin position="68"/>
        <end position="196"/>
    </location>
</feature>
<evidence type="ECO:0000256" key="2">
    <source>
        <dbReference type="ARBA" id="ARBA00022473"/>
    </source>
</evidence>
<comment type="subcellular location">
    <subcellularLocation>
        <location evidence="1">Endoplasmic reticulum membrane</location>
        <topology evidence="1">Multi-pass membrane protein</topology>
    </subcellularLocation>
</comment>
<dbReference type="SUPFAM" id="SSF52540">
    <property type="entry name" value="P-loop containing nucleoside triphosphate hydrolases"/>
    <property type="match status" value="1"/>
</dbReference>
<dbReference type="FunFam" id="2.30.29.30:FF:000486">
    <property type="entry name" value="Numb-related protein 1"/>
    <property type="match status" value="1"/>
</dbReference>
<accession>A0A0V1K1T0</accession>
<comment type="catalytic activity">
    <reaction evidence="12">
        <text>GTP + H2O = GDP + phosphate + H(+)</text>
        <dbReference type="Rhea" id="RHEA:19669"/>
        <dbReference type="ChEBI" id="CHEBI:15377"/>
        <dbReference type="ChEBI" id="CHEBI:15378"/>
        <dbReference type="ChEBI" id="CHEBI:37565"/>
        <dbReference type="ChEBI" id="CHEBI:43474"/>
        <dbReference type="ChEBI" id="CHEBI:58189"/>
    </reaction>
    <physiologicalReaction direction="left-to-right" evidence="12">
        <dbReference type="Rhea" id="RHEA:19670"/>
    </physiologicalReaction>
</comment>
<dbReference type="SUPFAM" id="SSF48340">
    <property type="entry name" value="Interferon-induced guanylate-binding protein 1 (GBP1), C-terminal domain"/>
    <property type="match status" value="1"/>
</dbReference>
<gene>
    <name evidence="18" type="primary">atl</name>
    <name evidence="18" type="ORF">T4C_8716</name>
</gene>
<dbReference type="PANTHER" id="PTHR47368">
    <property type="entry name" value="NUMB"/>
    <property type="match status" value="1"/>
</dbReference>
<dbReference type="CDD" id="cd01851">
    <property type="entry name" value="GBP"/>
    <property type="match status" value="1"/>
</dbReference>
<comment type="caution">
    <text evidence="18">The sequence shown here is derived from an EMBL/GenBank/DDBJ whole genome shotgun (WGS) entry which is preliminary data.</text>
</comment>
<evidence type="ECO:0000256" key="12">
    <source>
        <dbReference type="ARBA" id="ARBA00049117"/>
    </source>
</evidence>
<evidence type="ECO:0000256" key="11">
    <source>
        <dbReference type="ARBA" id="ARBA00023136"/>
    </source>
</evidence>
<dbReference type="Gene3D" id="1.20.58.420">
    <property type="entry name" value="AHSP"/>
    <property type="match status" value="1"/>
</dbReference>
<keyword evidence="11 15" id="KW-0472">Membrane</keyword>
<dbReference type="AlphaFoldDB" id="A0A0V1K1T0"/>
<keyword evidence="4 15" id="KW-0812">Transmembrane</keyword>
<evidence type="ECO:0000259" key="16">
    <source>
        <dbReference type="PROSITE" id="PS01179"/>
    </source>
</evidence>
<dbReference type="Gene3D" id="3.40.50.300">
    <property type="entry name" value="P-loop containing nucleotide triphosphate hydrolases"/>
    <property type="match status" value="1"/>
</dbReference>
<evidence type="ECO:0000313" key="18">
    <source>
        <dbReference type="EMBL" id="KRZ41165.1"/>
    </source>
</evidence>
<dbReference type="EMBL" id="JYDV01000022">
    <property type="protein sequence ID" value="KRZ41165.1"/>
    <property type="molecule type" value="Genomic_DNA"/>
</dbReference>
<keyword evidence="9 15" id="KW-1133">Transmembrane helix</keyword>
<evidence type="ECO:0000256" key="15">
    <source>
        <dbReference type="SAM" id="Phobius"/>
    </source>
</evidence>
<evidence type="ECO:0000256" key="4">
    <source>
        <dbReference type="ARBA" id="ARBA00022692"/>
    </source>
</evidence>
<feature type="domain" description="GB1/RHD3-type G" evidence="17">
    <location>
        <begin position="633"/>
        <end position="878"/>
    </location>
</feature>
<proteinExistence type="inferred from homology"/>
<keyword evidence="8" id="KW-0460">Magnesium</keyword>
<dbReference type="Pfam" id="PF00640">
    <property type="entry name" value="PID"/>
    <property type="match status" value="1"/>
</dbReference>
<dbReference type="FunFam" id="1.20.58.420:FF:000001">
    <property type="entry name" value="Atlastin-1 isoform 1"/>
    <property type="match status" value="1"/>
</dbReference>
<evidence type="ECO:0000256" key="1">
    <source>
        <dbReference type="ARBA" id="ARBA00004477"/>
    </source>
</evidence>
<dbReference type="SMART" id="SM00462">
    <property type="entry name" value="PTB"/>
    <property type="match status" value="1"/>
</dbReference>
<keyword evidence="3" id="KW-0597">Phosphoprotein</keyword>
<dbReference type="InterPro" id="IPR027417">
    <property type="entry name" value="P-loop_NTPase"/>
</dbReference>
<dbReference type="GO" id="GO:0005525">
    <property type="term" value="F:GTP binding"/>
    <property type="evidence" value="ECO:0007669"/>
    <property type="project" value="UniProtKB-KW"/>
</dbReference>
<name>A0A0V1K1T0_TRIPS</name>
<evidence type="ECO:0000256" key="5">
    <source>
        <dbReference type="ARBA" id="ARBA00022741"/>
    </source>
</evidence>
<dbReference type="GO" id="GO:0003924">
    <property type="term" value="F:GTPase activity"/>
    <property type="evidence" value="ECO:0007669"/>
    <property type="project" value="InterPro"/>
</dbReference>
<dbReference type="InterPro" id="IPR006020">
    <property type="entry name" value="PTB/PI_dom"/>
</dbReference>
<dbReference type="PANTHER" id="PTHR47368:SF2">
    <property type="entry name" value="PID DOMAIN-CONTAINING PROTEIN"/>
    <property type="match status" value="1"/>
</dbReference>